<dbReference type="RefSeq" id="WP_054492188.1">
    <property type="nucleotide sequence ID" value="NZ_BBZA01000038.1"/>
</dbReference>
<dbReference type="PANTHER" id="PTHR34137">
    <property type="entry name" value="EXODEOXYRIBONUCLEASE 7 SMALL SUBUNIT"/>
    <property type="match status" value="1"/>
</dbReference>
<dbReference type="InParanoid" id="A0A0M8K5P6"/>
<protein>
    <recommendedName>
        <fullName evidence="6">Exodeoxyribonuclease 7 small subunit</fullName>
        <ecNumber evidence="6">3.1.11.6</ecNumber>
    </recommendedName>
    <alternativeName>
        <fullName evidence="6">Exodeoxyribonuclease VII small subunit</fullName>
        <shortName evidence="6">Exonuclease VII small subunit</shortName>
    </alternativeName>
</protein>
<comment type="catalytic activity">
    <reaction evidence="6">
        <text>Exonucleolytic cleavage in either 5'- to 3'- or 3'- to 5'-direction to yield nucleoside 5'-phosphates.</text>
        <dbReference type="EC" id="3.1.11.6"/>
    </reaction>
</comment>
<dbReference type="GO" id="GO:0005829">
    <property type="term" value="C:cytosol"/>
    <property type="evidence" value="ECO:0007669"/>
    <property type="project" value="TreeGrafter"/>
</dbReference>
<evidence type="ECO:0000256" key="5">
    <source>
        <dbReference type="ARBA" id="ARBA00022839"/>
    </source>
</evidence>
<dbReference type="GO" id="GO:0008855">
    <property type="term" value="F:exodeoxyribonuclease VII activity"/>
    <property type="evidence" value="ECO:0007669"/>
    <property type="project" value="UniProtKB-UniRule"/>
</dbReference>
<dbReference type="OrthoDB" id="5244334at2"/>
<evidence type="ECO:0000313" key="8">
    <source>
        <dbReference type="EMBL" id="KPL86457.1"/>
    </source>
</evidence>
<evidence type="ECO:0000313" key="9">
    <source>
        <dbReference type="Proteomes" id="UP000037784"/>
    </source>
</evidence>
<dbReference type="Pfam" id="PF02609">
    <property type="entry name" value="Exonuc_VII_S"/>
    <property type="match status" value="1"/>
</dbReference>
<evidence type="ECO:0000256" key="1">
    <source>
        <dbReference type="ARBA" id="ARBA00009998"/>
    </source>
</evidence>
<dbReference type="GO" id="GO:0009318">
    <property type="term" value="C:exodeoxyribonuclease VII complex"/>
    <property type="evidence" value="ECO:0007669"/>
    <property type="project" value="UniProtKB-UniRule"/>
</dbReference>
<organism evidence="7 9">
    <name type="scientific">Ardenticatena maritima</name>
    <dbReference type="NCBI Taxonomy" id="872965"/>
    <lineage>
        <taxon>Bacteria</taxon>
        <taxon>Bacillati</taxon>
        <taxon>Chloroflexota</taxon>
        <taxon>Ardenticatenia</taxon>
        <taxon>Ardenticatenales</taxon>
        <taxon>Ardenticatenaceae</taxon>
        <taxon>Ardenticatena</taxon>
    </lineage>
</organism>
<keyword evidence="5 6" id="KW-0269">Exonuclease</keyword>
<dbReference type="PANTHER" id="PTHR34137:SF1">
    <property type="entry name" value="EXODEOXYRIBONUCLEASE 7 SMALL SUBUNIT"/>
    <property type="match status" value="1"/>
</dbReference>
<keyword evidence="4 6" id="KW-0378">Hydrolase</keyword>
<sequence length="74" mass="8279">MTETPRTFEEAFAALQEVLALLEAGTPTLDETVALYEKGVQLAHLCEKFLQEAELRIRTLDPQNETLSSLEEGE</sequence>
<keyword evidence="9" id="KW-1185">Reference proteome</keyword>
<proteinExistence type="inferred from homology"/>
<evidence type="ECO:0000256" key="2">
    <source>
        <dbReference type="ARBA" id="ARBA00022490"/>
    </source>
</evidence>
<accession>A0A0M8K5P6</accession>
<dbReference type="SUPFAM" id="SSF116842">
    <property type="entry name" value="XseB-like"/>
    <property type="match status" value="1"/>
</dbReference>
<dbReference type="HAMAP" id="MF_00337">
    <property type="entry name" value="Exonuc_7_S"/>
    <property type="match status" value="1"/>
</dbReference>
<comment type="subcellular location">
    <subcellularLocation>
        <location evidence="6">Cytoplasm</location>
    </subcellularLocation>
</comment>
<comment type="caution">
    <text evidence="7">The sequence shown here is derived from an EMBL/GenBank/DDBJ whole genome shotgun (WGS) entry which is preliminary data.</text>
</comment>
<reference evidence="7 9" key="1">
    <citation type="journal article" date="2015" name="Genome Announc.">
        <title>Draft Genome Sequence of a Heterotrophic Facultative Anaerobic Thermophilic Bacterium, Ardenticatena maritima Strain 110ST.</title>
        <authorList>
            <person name="Kawaichi S."/>
            <person name="Yoshida T."/>
            <person name="Sako Y."/>
            <person name="Nakamura R."/>
        </authorList>
    </citation>
    <scope>NUCLEOTIDE SEQUENCE [LARGE SCALE GENOMIC DNA]</scope>
    <source>
        <strain evidence="7 9">110S</strain>
    </source>
</reference>
<comment type="subunit">
    <text evidence="6">Heterooligomer composed of large and small subunits.</text>
</comment>
<dbReference type="Proteomes" id="UP000050502">
    <property type="component" value="Unassembled WGS sequence"/>
</dbReference>
<dbReference type="EC" id="3.1.11.6" evidence="6"/>
<dbReference type="PIRSF" id="PIRSF006488">
    <property type="entry name" value="Exonuc_VII_S"/>
    <property type="match status" value="1"/>
</dbReference>
<reference evidence="9" key="3">
    <citation type="submission" date="2015-08" db="EMBL/GenBank/DDBJ databases">
        <title>Draft Genome Sequence of a Heterotrophic Facultative Anaerobic Bacterium Ardenticatena maritima Strain 110S.</title>
        <authorList>
            <person name="Kawaichi S."/>
            <person name="Yoshida T."/>
            <person name="Sako Y."/>
            <person name="Nakamura R."/>
        </authorList>
    </citation>
    <scope>NUCLEOTIDE SEQUENCE [LARGE SCALE GENOMIC DNA]</scope>
    <source>
        <strain evidence="9">110S</strain>
    </source>
</reference>
<gene>
    <name evidence="6 7" type="primary">xseB</name>
    <name evidence="7" type="ORF">ARMA_0678</name>
    <name evidence="8" type="ORF">SE16_14330</name>
</gene>
<comment type="similarity">
    <text evidence="1 6">Belongs to the XseB family.</text>
</comment>
<dbReference type="EMBL" id="LGKN01000009">
    <property type="protein sequence ID" value="KPL86457.1"/>
    <property type="molecule type" value="Genomic_DNA"/>
</dbReference>
<name>A0A0M8K5P6_9CHLR</name>
<comment type="function">
    <text evidence="6">Bidirectionally degrades single-stranded DNA into large acid-insoluble oligonucleotides, which are then degraded further into small acid-soluble oligonucleotides.</text>
</comment>
<dbReference type="InterPro" id="IPR003761">
    <property type="entry name" value="Exonuc_VII_S"/>
</dbReference>
<dbReference type="STRING" id="872965.SE16_14330"/>
<dbReference type="Proteomes" id="UP000037784">
    <property type="component" value="Unassembled WGS sequence"/>
</dbReference>
<dbReference type="GO" id="GO:0006308">
    <property type="term" value="P:DNA catabolic process"/>
    <property type="evidence" value="ECO:0007669"/>
    <property type="project" value="UniProtKB-UniRule"/>
</dbReference>
<dbReference type="EMBL" id="BBZA01000038">
    <property type="protein sequence ID" value="GAP62255.1"/>
    <property type="molecule type" value="Genomic_DNA"/>
</dbReference>
<keyword evidence="3 6" id="KW-0540">Nuclease</keyword>
<evidence type="ECO:0000256" key="6">
    <source>
        <dbReference type="HAMAP-Rule" id="MF_00337"/>
    </source>
</evidence>
<evidence type="ECO:0000256" key="3">
    <source>
        <dbReference type="ARBA" id="ARBA00022722"/>
    </source>
</evidence>
<dbReference type="NCBIfam" id="TIGR01280">
    <property type="entry name" value="xseB"/>
    <property type="match status" value="1"/>
</dbReference>
<dbReference type="Gene3D" id="1.10.287.1040">
    <property type="entry name" value="Exonuclease VII, small subunit"/>
    <property type="match status" value="1"/>
</dbReference>
<dbReference type="AlphaFoldDB" id="A0A0M8K5P6"/>
<evidence type="ECO:0000313" key="10">
    <source>
        <dbReference type="Proteomes" id="UP000050502"/>
    </source>
</evidence>
<evidence type="ECO:0000313" key="7">
    <source>
        <dbReference type="EMBL" id="GAP62255.1"/>
    </source>
</evidence>
<reference evidence="8 10" key="2">
    <citation type="submission" date="2015-07" db="EMBL/GenBank/DDBJ databases">
        <title>Whole genome sequence of Ardenticatena maritima DSM 23922.</title>
        <authorList>
            <person name="Hemp J."/>
            <person name="Ward L.M."/>
            <person name="Pace L.A."/>
            <person name="Fischer W.W."/>
        </authorList>
    </citation>
    <scope>NUCLEOTIDE SEQUENCE [LARGE SCALE GENOMIC DNA]</scope>
    <source>
        <strain evidence="8 10">110S</strain>
    </source>
</reference>
<evidence type="ECO:0000256" key="4">
    <source>
        <dbReference type="ARBA" id="ARBA00022801"/>
    </source>
</evidence>
<keyword evidence="2 6" id="KW-0963">Cytoplasm</keyword>
<dbReference type="InterPro" id="IPR037004">
    <property type="entry name" value="Exonuc_VII_ssu_sf"/>
</dbReference>